<proteinExistence type="predicted"/>
<keyword evidence="1" id="KW-1133">Transmembrane helix</keyword>
<gene>
    <name evidence="2" type="ORF">FKR81_34620</name>
</gene>
<dbReference type="Proteomes" id="UP000316639">
    <property type="component" value="Unassembled WGS sequence"/>
</dbReference>
<name>A0A563EKH8_9PSEU</name>
<dbReference type="EMBL" id="VOBR01000030">
    <property type="protein sequence ID" value="TWP46724.1"/>
    <property type="molecule type" value="Genomic_DNA"/>
</dbReference>
<evidence type="ECO:0000256" key="1">
    <source>
        <dbReference type="SAM" id="Phobius"/>
    </source>
</evidence>
<evidence type="ECO:0000313" key="2">
    <source>
        <dbReference type="EMBL" id="TWP46724.1"/>
    </source>
</evidence>
<keyword evidence="1" id="KW-0812">Transmembrane</keyword>
<dbReference type="RefSeq" id="WP_146358459.1">
    <property type="nucleotide sequence ID" value="NZ_VOBR01000030.1"/>
</dbReference>
<accession>A0A563EKH8</accession>
<organism evidence="2 3">
    <name type="scientific">Lentzea tibetensis</name>
    <dbReference type="NCBI Taxonomy" id="2591470"/>
    <lineage>
        <taxon>Bacteria</taxon>
        <taxon>Bacillati</taxon>
        <taxon>Actinomycetota</taxon>
        <taxon>Actinomycetes</taxon>
        <taxon>Pseudonocardiales</taxon>
        <taxon>Pseudonocardiaceae</taxon>
        <taxon>Lentzea</taxon>
    </lineage>
</organism>
<comment type="caution">
    <text evidence="2">The sequence shown here is derived from an EMBL/GenBank/DDBJ whole genome shotgun (WGS) entry which is preliminary data.</text>
</comment>
<reference evidence="2 3" key="1">
    <citation type="submission" date="2019-07" db="EMBL/GenBank/DDBJ databases">
        <title>Lentzea xizangensis sp. nov., isolated from Qinghai-Tibetan Plateau Soils.</title>
        <authorList>
            <person name="Huang J."/>
        </authorList>
    </citation>
    <scope>NUCLEOTIDE SEQUENCE [LARGE SCALE GENOMIC DNA]</scope>
    <source>
        <strain evidence="2 3">FXJ1.1311</strain>
    </source>
</reference>
<evidence type="ECO:0000313" key="3">
    <source>
        <dbReference type="Proteomes" id="UP000316639"/>
    </source>
</evidence>
<sequence>MNIELPPRRQLPPEIKERMRPTITRARPRGRAWMGAAAAAALVITGGVFLTQSTQQHEPAPFAAVSADLARCREALRDDRWSVVNTLELRARKVLVGIDGRLCELTRTRVTAFDAAGATAVRTPSGLVVGRPPVQARSMTAHQHDPAAPRADWSPPTVITLDLFLVDADPTKPENSTLTMEFDGHQVQLTFGDIPVRGTPQDSYSNDASTAHSANLLDRCLDNAIPKRAAPGFENDWQAGAMTGVPGVLLARNGKGDWGVCEVDDAGSGALTGTIARNPAASGVEVLHRGWVAGTGTFTIAGLAPAGTKVELDLGGGTVLAPPLPITLGSFALQHRFAPAANPPAGAMIKLVNSANEVIYIAPVA</sequence>
<feature type="transmembrane region" description="Helical" evidence="1">
    <location>
        <begin position="32"/>
        <end position="50"/>
    </location>
</feature>
<keyword evidence="3" id="KW-1185">Reference proteome</keyword>
<protein>
    <submittedName>
        <fullName evidence="2">Uncharacterized protein</fullName>
    </submittedName>
</protein>
<keyword evidence="1" id="KW-0472">Membrane</keyword>
<dbReference type="AlphaFoldDB" id="A0A563EKH8"/>
<dbReference type="OrthoDB" id="3677662at2"/>